<dbReference type="InterPro" id="IPR007214">
    <property type="entry name" value="YbaK/aa-tRNA-synth-assoc-dom"/>
</dbReference>
<sequence length="156" mass="16816">MKPAENKTARRVQTLLGSEYQVVEFEHSTRSAADAAKAIGCEVRQIAKSLVFRQADERPVLIIACGDNRVDEQKAAAVIDNVLYRADADFVKSNSGFSIGGVAPVGHRVPPIVILDHHLENLDIIWAAAGTPNAVFCLTPKQLAGLTHGAFEDIAE</sequence>
<dbReference type="AlphaFoldDB" id="A0A381U4X1"/>
<protein>
    <recommendedName>
        <fullName evidence="1">YbaK/aminoacyl-tRNA synthetase-associated domain-containing protein</fullName>
    </recommendedName>
</protein>
<dbReference type="Gene3D" id="3.90.960.10">
    <property type="entry name" value="YbaK/aminoacyl-tRNA synthetase-associated domain"/>
    <property type="match status" value="1"/>
</dbReference>
<dbReference type="SUPFAM" id="SSF55826">
    <property type="entry name" value="YbaK/ProRS associated domain"/>
    <property type="match status" value="1"/>
</dbReference>
<dbReference type="PANTHER" id="PTHR30411:SF1">
    <property type="entry name" value="CYTOPLASMIC PROTEIN"/>
    <property type="match status" value="1"/>
</dbReference>
<feature type="domain" description="YbaK/aminoacyl-tRNA synthetase-associated" evidence="1">
    <location>
        <begin position="28"/>
        <end position="144"/>
    </location>
</feature>
<dbReference type="CDD" id="cd04333">
    <property type="entry name" value="ProX_deacylase"/>
    <property type="match status" value="1"/>
</dbReference>
<dbReference type="Pfam" id="PF04073">
    <property type="entry name" value="tRNA_edit"/>
    <property type="match status" value="1"/>
</dbReference>
<proteinExistence type="predicted"/>
<accession>A0A381U4X1</accession>
<dbReference type="GO" id="GO:0002161">
    <property type="term" value="F:aminoacyl-tRNA deacylase activity"/>
    <property type="evidence" value="ECO:0007669"/>
    <property type="project" value="InterPro"/>
</dbReference>
<evidence type="ECO:0000313" key="2">
    <source>
        <dbReference type="EMBL" id="SVA22347.1"/>
    </source>
</evidence>
<dbReference type="InterPro" id="IPR036754">
    <property type="entry name" value="YbaK/aa-tRNA-synt-asso_dom_sf"/>
</dbReference>
<name>A0A381U4X1_9ZZZZ</name>
<dbReference type="EMBL" id="UINC01005600">
    <property type="protein sequence ID" value="SVA22347.1"/>
    <property type="molecule type" value="Genomic_DNA"/>
</dbReference>
<evidence type="ECO:0000259" key="1">
    <source>
        <dbReference type="Pfam" id="PF04073"/>
    </source>
</evidence>
<reference evidence="2" key="1">
    <citation type="submission" date="2018-05" db="EMBL/GenBank/DDBJ databases">
        <authorList>
            <person name="Lanie J.A."/>
            <person name="Ng W.-L."/>
            <person name="Kazmierczak K.M."/>
            <person name="Andrzejewski T.M."/>
            <person name="Davidsen T.M."/>
            <person name="Wayne K.J."/>
            <person name="Tettelin H."/>
            <person name="Glass J.I."/>
            <person name="Rusch D."/>
            <person name="Podicherti R."/>
            <person name="Tsui H.-C.T."/>
            <person name="Winkler M.E."/>
        </authorList>
    </citation>
    <scope>NUCLEOTIDE SEQUENCE</scope>
</reference>
<gene>
    <name evidence="2" type="ORF">METZ01_LOCUS75201</name>
</gene>
<dbReference type="PANTHER" id="PTHR30411">
    <property type="entry name" value="CYTOPLASMIC PROTEIN"/>
    <property type="match status" value="1"/>
</dbReference>
<organism evidence="2">
    <name type="scientific">marine metagenome</name>
    <dbReference type="NCBI Taxonomy" id="408172"/>
    <lineage>
        <taxon>unclassified sequences</taxon>
        <taxon>metagenomes</taxon>
        <taxon>ecological metagenomes</taxon>
    </lineage>
</organism>